<dbReference type="InterPro" id="IPR002229">
    <property type="entry name" value="RhesusRHD"/>
</dbReference>
<dbReference type="InterPro" id="IPR029020">
    <property type="entry name" value="Ammonium/urea_transptr"/>
</dbReference>
<evidence type="ECO:0000256" key="6">
    <source>
        <dbReference type="SAM" id="Phobius"/>
    </source>
</evidence>
<protein>
    <submittedName>
        <fullName evidence="8">RHD protein</fullName>
    </submittedName>
</protein>
<feature type="transmembrane region" description="Helical" evidence="6">
    <location>
        <begin position="282"/>
        <end position="303"/>
    </location>
</feature>
<feature type="non-terminal residue" evidence="8">
    <location>
        <position position="402"/>
    </location>
</feature>
<feature type="transmembrane region" description="Helical" evidence="6">
    <location>
        <begin position="37"/>
        <end position="64"/>
    </location>
</feature>
<dbReference type="PANTHER" id="PTHR11730:SF43">
    <property type="entry name" value="BLOOD GROUP RH(CE) POLYPEPTIDE-RELATED"/>
    <property type="match status" value="1"/>
</dbReference>
<dbReference type="AlphaFoldDB" id="A0A7L1GU89"/>
<keyword evidence="3 6" id="KW-0812">Transmembrane</keyword>
<evidence type="ECO:0000313" key="9">
    <source>
        <dbReference type="Proteomes" id="UP000557230"/>
    </source>
</evidence>
<reference evidence="8 9" key="1">
    <citation type="submission" date="2019-09" db="EMBL/GenBank/DDBJ databases">
        <title>Bird 10,000 Genomes (B10K) Project - Family phase.</title>
        <authorList>
            <person name="Zhang G."/>
        </authorList>
    </citation>
    <scope>NUCLEOTIDE SEQUENCE [LARGE SCALE GENOMIC DNA]</scope>
    <source>
        <strain evidence="8">B10K-DU-001-78</strain>
        <tissue evidence="8">Muscle</tissue>
    </source>
</reference>
<dbReference type="GO" id="GO:0097272">
    <property type="term" value="P:ammonium homeostasis"/>
    <property type="evidence" value="ECO:0007669"/>
    <property type="project" value="TreeGrafter"/>
</dbReference>
<dbReference type="Pfam" id="PF00909">
    <property type="entry name" value="Ammonium_transp"/>
    <property type="match status" value="1"/>
</dbReference>
<keyword evidence="9" id="KW-1185">Reference proteome</keyword>
<feature type="domain" description="Ammonium transporter AmtB-like" evidence="7">
    <location>
        <begin position="40"/>
        <end position="388"/>
    </location>
</feature>
<evidence type="ECO:0000256" key="3">
    <source>
        <dbReference type="ARBA" id="ARBA00022692"/>
    </source>
</evidence>
<proteinExistence type="inferred from homology"/>
<dbReference type="GO" id="GO:0005886">
    <property type="term" value="C:plasma membrane"/>
    <property type="evidence" value="ECO:0007669"/>
    <property type="project" value="InterPro"/>
</dbReference>
<dbReference type="Proteomes" id="UP000557230">
    <property type="component" value="Unassembled WGS sequence"/>
</dbReference>
<comment type="caution">
    <text evidence="8">The sequence shown here is derived from an EMBL/GenBank/DDBJ whole genome shotgun (WGS) entry which is preliminary data.</text>
</comment>
<feature type="transmembrane region" description="Helical" evidence="6">
    <location>
        <begin position="232"/>
        <end position="251"/>
    </location>
</feature>
<feature type="non-terminal residue" evidence="8">
    <location>
        <position position="1"/>
    </location>
</feature>
<dbReference type="SUPFAM" id="SSF111352">
    <property type="entry name" value="Ammonium transporter"/>
    <property type="match status" value="1"/>
</dbReference>
<evidence type="ECO:0000313" key="8">
    <source>
        <dbReference type="EMBL" id="NXN16816.1"/>
    </source>
</evidence>
<evidence type="ECO:0000256" key="2">
    <source>
        <dbReference type="ARBA" id="ARBA00011036"/>
    </source>
</evidence>
<feature type="transmembrane region" description="Helical" evidence="6">
    <location>
        <begin position="200"/>
        <end position="220"/>
    </location>
</feature>
<name>A0A7L1GU89_9PICI</name>
<comment type="similarity">
    <text evidence="2">Belongs to the ammonium transporter (TC 2.A.49) family. Rh subfamily.</text>
</comment>
<comment type="subcellular location">
    <subcellularLocation>
        <location evidence="1">Membrane</location>
        <topology evidence="1">Multi-pass membrane protein</topology>
    </subcellularLocation>
</comment>
<dbReference type="InterPro" id="IPR024041">
    <property type="entry name" value="NH4_transpt_AmtB-like_dom"/>
</dbReference>
<feature type="transmembrane region" description="Helical" evidence="6">
    <location>
        <begin position="12"/>
        <end position="31"/>
    </location>
</feature>
<keyword evidence="4 6" id="KW-1133">Transmembrane helix</keyword>
<dbReference type="PANTHER" id="PTHR11730">
    <property type="entry name" value="AMMONIUM TRANSPORTER"/>
    <property type="match status" value="1"/>
</dbReference>
<organism evidence="8 9">
    <name type="scientific">Indicator maculatus</name>
    <name type="common">spotted honeyguide</name>
    <dbReference type="NCBI Taxonomy" id="545262"/>
    <lineage>
        <taxon>Eukaryota</taxon>
        <taxon>Metazoa</taxon>
        <taxon>Chordata</taxon>
        <taxon>Craniata</taxon>
        <taxon>Vertebrata</taxon>
        <taxon>Euteleostomi</taxon>
        <taxon>Archelosauria</taxon>
        <taxon>Archosauria</taxon>
        <taxon>Dinosauria</taxon>
        <taxon>Saurischia</taxon>
        <taxon>Theropoda</taxon>
        <taxon>Coelurosauria</taxon>
        <taxon>Aves</taxon>
        <taxon>Neognathae</taxon>
        <taxon>Neoaves</taxon>
        <taxon>Telluraves</taxon>
        <taxon>Coraciimorphae</taxon>
        <taxon>Piciformes</taxon>
        <taxon>Indicatoridae</taxon>
        <taxon>Indicator</taxon>
    </lineage>
</organism>
<feature type="transmembrane region" description="Helical" evidence="6">
    <location>
        <begin position="355"/>
        <end position="380"/>
    </location>
</feature>
<keyword evidence="5 6" id="KW-0472">Membrane</keyword>
<feature type="transmembrane region" description="Helical" evidence="6">
    <location>
        <begin position="323"/>
        <end position="343"/>
    </location>
</feature>
<feature type="transmembrane region" description="Helical" evidence="6">
    <location>
        <begin position="76"/>
        <end position="96"/>
    </location>
</feature>
<feature type="transmembrane region" description="Helical" evidence="6">
    <location>
        <begin position="108"/>
        <end position="127"/>
    </location>
</feature>
<dbReference type="Gene3D" id="1.10.3430.10">
    <property type="entry name" value="Ammonium transporter AmtB like domains"/>
    <property type="match status" value="1"/>
</dbReference>
<evidence type="ECO:0000256" key="1">
    <source>
        <dbReference type="ARBA" id="ARBA00004141"/>
    </source>
</evidence>
<dbReference type="GO" id="GO:0008519">
    <property type="term" value="F:ammonium channel activity"/>
    <property type="evidence" value="ECO:0007669"/>
    <property type="project" value="InterPro"/>
</dbReference>
<dbReference type="PRINTS" id="PR00342">
    <property type="entry name" value="RHESUSRHD"/>
</dbReference>
<accession>A0A7L1GU89</accession>
<feature type="transmembrane region" description="Helical" evidence="6">
    <location>
        <begin position="134"/>
        <end position="156"/>
    </location>
</feature>
<dbReference type="OrthoDB" id="534912at2759"/>
<evidence type="ECO:0000256" key="4">
    <source>
        <dbReference type="ARBA" id="ARBA00022989"/>
    </source>
</evidence>
<evidence type="ECO:0000256" key="5">
    <source>
        <dbReference type="ARBA" id="ARBA00023136"/>
    </source>
</evidence>
<dbReference type="EMBL" id="VXBD01012031">
    <property type="protein sequence ID" value="NXN16816.1"/>
    <property type="molecule type" value="Genomic_DNA"/>
</dbReference>
<evidence type="ECO:0000259" key="7">
    <source>
        <dbReference type="Pfam" id="PF00909"/>
    </source>
</evidence>
<sequence>MPAPYRSFRSSVPWLILLLQAVFILLFYFFISDGAGYIPTIAYAAFQDVNHMLVFGFGFFFLFLRRYGFSSIGFNLLILVLGVQCSVLVEDLLIFLLHMERQDSLERIIKAVVSMTAVVISTGAVLGKANPVQLILMTVVEIIVFHVSRGMNHVFLQLPDNITMRHVHLFGAYFGLAVSSRFWEPSPRSEKSRRTPKSDLFSMLGTLFLWVFWPSFNFLLDVDGRSRTISNTYFALAASAVAAFVLSALTTKDGKFQMSHIQSAVLAGGVAVGYTADRIEYPWIAMILGLLASLVTILGSYCLQRCLNPALKIHDTSGVHFTFGLPAVLGGLAQVILLVVQNWDNLPRLGSLVMIHVGAFCLTISVASVTGFLTGSILNLKVFRTIPVSKYFEDQFYWEVSF</sequence>
<gene>
    <name evidence="8" type="primary">Rhd</name>
    <name evidence="8" type="ORF">INDMAC_R05522</name>
</gene>